<feature type="region of interest" description="Disordered" evidence="1">
    <location>
        <begin position="1"/>
        <end position="21"/>
    </location>
</feature>
<accession>A0ABM3REP0</accession>
<organism evidence="3 4">
    <name type="scientific">Spinacia oleracea</name>
    <name type="common">Spinach</name>
    <dbReference type="NCBI Taxonomy" id="3562"/>
    <lineage>
        <taxon>Eukaryota</taxon>
        <taxon>Viridiplantae</taxon>
        <taxon>Streptophyta</taxon>
        <taxon>Embryophyta</taxon>
        <taxon>Tracheophyta</taxon>
        <taxon>Spermatophyta</taxon>
        <taxon>Magnoliopsida</taxon>
        <taxon>eudicotyledons</taxon>
        <taxon>Gunneridae</taxon>
        <taxon>Pentapetalae</taxon>
        <taxon>Caryophyllales</taxon>
        <taxon>Chenopodiaceae</taxon>
        <taxon>Chenopodioideae</taxon>
        <taxon>Anserineae</taxon>
        <taxon>Spinacia</taxon>
    </lineage>
</organism>
<feature type="domain" description="F-box" evidence="2">
    <location>
        <begin position="24"/>
        <end position="59"/>
    </location>
</feature>
<dbReference type="SUPFAM" id="SSF81383">
    <property type="entry name" value="F-box domain"/>
    <property type="match status" value="1"/>
</dbReference>
<dbReference type="CDD" id="cd22160">
    <property type="entry name" value="F-box_AtFBL13-like"/>
    <property type="match status" value="1"/>
</dbReference>
<evidence type="ECO:0000313" key="3">
    <source>
        <dbReference type="Proteomes" id="UP000813463"/>
    </source>
</evidence>
<dbReference type="RefSeq" id="XP_056694075.1">
    <property type="nucleotide sequence ID" value="XM_056838097.1"/>
</dbReference>
<dbReference type="GeneID" id="130469131"/>
<dbReference type="Pfam" id="PF00646">
    <property type="entry name" value="F-box"/>
    <property type="match status" value="1"/>
</dbReference>
<reference evidence="3" key="1">
    <citation type="journal article" date="2021" name="Nat. Commun.">
        <title>Genomic analyses provide insights into spinach domestication and the genetic basis of agronomic traits.</title>
        <authorList>
            <person name="Cai X."/>
            <person name="Sun X."/>
            <person name="Xu C."/>
            <person name="Sun H."/>
            <person name="Wang X."/>
            <person name="Ge C."/>
            <person name="Zhang Z."/>
            <person name="Wang Q."/>
            <person name="Fei Z."/>
            <person name="Jiao C."/>
            <person name="Wang Q."/>
        </authorList>
    </citation>
    <scope>NUCLEOTIDE SEQUENCE [LARGE SCALE GENOMIC DNA]</scope>
    <source>
        <strain evidence="3">cv. Varoflay</strain>
    </source>
</reference>
<evidence type="ECO:0000313" key="4">
    <source>
        <dbReference type="RefSeq" id="XP_056694075.1"/>
    </source>
</evidence>
<dbReference type="InterPro" id="IPR001810">
    <property type="entry name" value="F-box_dom"/>
</dbReference>
<sequence length="188" mass="21159">MEIPLKKKKKKKMKDCDSGEEDRISNLPDNILVSIISLLPVDSAARTSVLSNRWKPLWTQITQLSFPPPLASGDDLRFSSGIDDLEREQLRLPSCLLTNIRRVEFHVAGDEFEIVLLQLILANSPSLEFIGDCYDIGELQTEFDLCMKVFGFPNISKCIVKFSGRLMTTTSNDFKDGVLSCQIKANQC</sequence>
<name>A0ABM3REP0_SPIOL</name>
<proteinExistence type="predicted"/>
<dbReference type="InterPro" id="IPR036047">
    <property type="entry name" value="F-box-like_dom_sf"/>
</dbReference>
<dbReference type="Gene3D" id="1.20.1280.50">
    <property type="match status" value="1"/>
</dbReference>
<keyword evidence="3" id="KW-1185">Reference proteome</keyword>
<evidence type="ECO:0000259" key="2">
    <source>
        <dbReference type="Pfam" id="PF00646"/>
    </source>
</evidence>
<dbReference type="Proteomes" id="UP000813463">
    <property type="component" value="Chromosome 1"/>
</dbReference>
<reference evidence="4" key="2">
    <citation type="submission" date="2025-08" db="UniProtKB">
        <authorList>
            <consortium name="RefSeq"/>
        </authorList>
    </citation>
    <scope>IDENTIFICATION</scope>
    <source>
        <tissue evidence="4">Leaf</tissue>
    </source>
</reference>
<gene>
    <name evidence="4" type="primary">LOC130469131</name>
</gene>
<dbReference type="PANTHER" id="PTHR32212">
    <property type="entry name" value="CYCLIN-LIKE F-BOX"/>
    <property type="match status" value="1"/>
</dbReference>
<dbReference type="InterPro" id="IPR053781">
    <property type="entry name" value="F-box_AtFBL13-like"/>
</dbReference>
<dbReference type="PANTHER" id="PTHR32212:SF454">
    <property type="entry name" value="F-BOX DOMAIN, LEUCINE-RICH REPEAT DOMAIN, L DOMAIN-CONTAINING PROTEIN"/>
    <property type="match status" value="1"/>
</dbReference>
<evidence type="ECO:0000256" key="1">
    <source>
        <dbReference type="SAM" id="MobiDB-lite"/>
    </source>
</evidence>
<feature type="compositionally biased region" description="Basic residues" evidence="1">
    <location>
        <begin position="1"/>
        <end position="13"/>
    </location>
</feature>
<protein>
    <submittedName>
        <fullName evidence="4">F-box/FBD/LRR-repeat protein At5g56810</fullName>
    </submittedName>
</protein>